<name>X1EHR1_9ZZZZ</name>
<organism evidence="1">
    <name type="scientific">marine sediment metagenome</name>
    <dbReference type="NCBI Taxonomy" id="412755"/>
    <lineage>
        <taxon>unclassified sequences</taxon>
        <taxon>metagenomes</taxon>
        <taxon>ecological metagenomes</taxon>
    </lineage>
</organism>
<dbReference type="EMBL" id="BARU01007794">
    <property type="protein sequence ID" value="GAH32861.1"/>
    <property type="molecule type" value="Genomic_DNA"/>
</dbReference>
<proteinExistence type="predicted"/>
<accession>X1EHR1</accession>
<feature type="non-terminal residue" evidence="1">
    <location>
        <position position="1"/>
    </location>
</feature>
<protein>
    <submittedName>
        <fullName evidence="1">Uncharacterized protein</fullName>
    </submittedName>
</protein>
<evidence type="ECO:0000313" key="1">
    <source>
        <dbReference type="EMBL" id="GAH32861.1"/>
    </source>
</evidence>
<gene>
    <name evidence="1" type="ORF">S03H2_15339</name>
</gene>
<comment type="caution">
    <text evidence="1">The sequence shown here is derived from an EMBL/GenBank/DDBJ whole genome shotgun (WGS) entry which is preliminary data.</text>
</comment>
<dbReference type="AlphaFoldDB" id="X1EHR1"/>
<sequence>SIFSPTKKINKAVSVVQDKGLVLVAGYEKLITIKDGQAHYSGVEAPESAPTVEAEAVSVGEDKIIKDYPETNQDHCGELGQGAAQTLLAQSFKVAVDCELSKITLKLKQVGTIAAGKKVWAEIHETRSGTLITKGNSPGIVEDGDTDTLDIGAIRDSFAKVTDKTIAFVSADKEITDSGNGLAGFLAGDTIKVTGSAENDGVYTVATGEVAGKIVVTEDLVDEDAGDSITVETIYELTFSGTKPSLDKNETYYLVIYRDFDVSTSDYVEVGFDCSSPEYEEGKYWEIGEIDGSFDWGGYVSVDLVFEIHGINKDEQTLSFGDPETGSFDMLMYKYPVTMTRYLFASLNSLISSWFDNAYSTRGTSSVI</sequence>
<reference evidence="1" key="1">
    <citation type="journal article" date="2014" name="Front. Microbiol.">
        <title>High frequency of phylogenetically diverse reductive dehalogenase-homologous genes in deep subseafloor sedimentary metagenomes.</title>
        <authorList>
            <person name="Kawai M."/>
            <person name="Futagami T."/>
            <person name="Toyoda A."/>
            <person name="Takaki Y."/>
            <person name="Nishi S."/>
            <person name="Hori S."/>
            <person name="Arai W."/>
            <person name="Tsubouchi T."/>
            <person name="Morono Y."/>
            <person name="Uchiyama I."/>
            <person name="Ito T."/>
            <person name="Fujiyama A."/>
            <person name="Inagaki F."/>
            <person name="Takami H."/>
        </authorList>
    </citation>
    <scope>NUCLEOTIDE SEQUENCE</scope>
    <source>
        <strain evidence="1">Expedition CK06-06</strain>
    </source>
</reference>